<dbReference type="KEGG" id="fmg:HYN48_10505"/>
<dbReference type="GO" id="GO:0016853">
    <property type="term" value="F:isomerase activity"/>
    <property type="evidence" value="ECO:0007669"/>
    <property type="project" value="UniProtKB-KW"/>
</dbReference>
<proteinExistence type="predicted"/>
<dbReference type="Proteomes" id="UP000244193">
    <property type="component" value="Chromosome"/>
</dbReference>
<sequence>MKKILLTAVSLAMISCYEPPERRCNDFKTGKFRTEQIVNGKKTVTEFERNDSLETGILNGEKETATVRWVNDCEYIMRKKDPKNYREAVAISVKILTTSKNSYTFEYGEVGKSKKFTATATRIPD</sequence>
<accession>A0A2S0RFE4</accession>
<keyword evidence="2" id="KW-1185">Reference proteome</keyword>
<reference evidence="1 2" key="1">
    <citation type="submission" date="2018-04" db="EMBL/GenBank/DDBJ databases">
        <title>Genome sequencing of Flavobacterium sp. HYN0048.</title>
        <authorList>
            <person name="Yi H."/>
            <person name="Baek C."/>
        </authorList>
    </citation>
    <scope>NUCLEOTIDE SEQUENCE [LARGE SCALE GENOMIC DNA]</scope>
    <source>
        <strain evidence="1 2">HYN0048</strain>
    </source>
</reference>
<name>A0A2S0RFE4_9FLAO</name>
<evidence type="ECO:0000313" key="2">
    <source>
        <dbReference type="Proteomes" id="UP000244193"/>
    </source>
</evidence>
<dbReference type="PROSITE" id="PS51257">
    <property type="entry name" value="PROKAR_LIPOPROTEIN"/>
    <property type="match status" value="1"/>
</dbReference>
<gene>
    <name evidence="1" type="ORF">HYN48_10505</name>
</gene>
<dbReference type="EMBL" id="CP028811">
    <property type="protein sequence ID" value="AWA30483.1"/>
    <property type="molecule type" value="Genomic_DNA"/>
</dbReference>
<dbReference type="OrthoDB" id="1202013at2"/>
<organism evidence="1 2">
    <name type="scientific">Flavobacterium magnum</name>
    <dbReference type="NCBI Taxonomy" id="2162713"/>
    <lineage>
        <taxon>Bacteria</taxon>
        <taxon>Pseudomonadati</taxon>
        <taxon>Bacteroidota</taxon>
        <taxon>Flavobacteriia</taxon>
        <taxon>Flavobacteriales</taxon>
        <taxon>Flavobacteriaceae</taxon>
        <taxon>Flavobacterium</taxon>
    </lineage>
</organism>
<dbReference type="RefSeq" id="WP_108371467.1">
    <property type="nucleotide sequence ID" value="NZ_CP028811.1"/>
</dbReference>
<protein>
    <submittedName>
        <fullName evidence="1">DNA topoisomerase IV</fullName>
    </submittedName>
</protein>
<keyword evidence="1" id="KW-0413">Isomerase</keyword>
<evidence type="ECO:0000313" key="1">
    <source>
        <dbReference type="EMBL" id="AWA30483.1"/>
    </source>
</evidence>
<dbReference type="AlphaFoldDB" id="A0A2S0RFE4"/>